<comment type="caution">
    <text evidence="2">The sequence shown here is derived from an EMBL/GenBank/DDBJ whole genome shotgun (WGS) entry which is preliminary data.</text>
</comment>
<evidence type="ECO:0000313" key="3">
    <source>
        <dbReference type="Proteomes" id="UP000034764"/>
    </source>
</evidence>
<protein>
    <submittedName>
        <fullName evidence="2">Uncharacterized protein</fullName>
    </submittedName>
</protein>
<keyword evidence="1" id="KW-1133">Transmembrane helix</keyword>
<name>A0A0G0PEN0_9BACT</name>
<evidence type="ECO:0000313" key="2">
    <source>
        <dbReference type="EMBL" id="KKR23621.1"/>
    </source>
</evidence>
<dbReference type="EMBL" id="LBXD01000011">
    <property type="protein sequence ID" value="KKR23621.1"/>
    <property type="molecule type" value="Genomic_DNA"/>
</dbReference>
<sequence length="71" mass="7658">MSYLLMIVMLVYSGVMFFLSNGEPAKVTKAREGLKWVAIGIAVVLATYTIIATVANAVGVPDVSRFLPLHC</sequence>
<dbReference type="AlphaFoldDB" id="A0A0G0PEN0"/>
<evidence type="ECO:0000256" key="1">
    <source>
        <dbReference type="SAM" id="Phobius"/>
    </source>
</evidence>
<keyword evidence="1" id="KW-0472">Membrane</keyword>
<feature type="transmembrane region" description="Helical" evidence="1">
    <location>
        <begin position="34"/>
        <end position="58"/>
    </location>
</feature>
<gene>
    <name evidence="2" type="ORF">UT53_C0011G0006</name>
</gene>
<accession>A0A0G0PEN0</accession>
<feature type="transmembrane region" description="Helical" evidence="1">
    <location>
        <begin position="6"/>
        <end position="22"/>
    </location>
</feature>
<dbReference type="InterPro" id="IPR043993">
    <property type="entry name" value="T4SS_pilin"/>
</dbReference>
<organism evidence="2 3">
    <name type="scientific">Candidatus Yanofskybacteria bacterium GW2011_GWD2_39_48</name>
    <dbReference type="NCBI Taxonomy" id="1619031"/>
    <lineage>
        <taxon>Bacteria</taxon>
        <taxon>Candidatus Yanofskyibacteriota</taxon>
    </lineage>
</organism>
<dbReference type="Proteomes" id="UP000034764">
    <property type="component" value="Unassembled WGS sequence"/>
</dbReference>
<proteinExistence type="predicted"/>
<keyword evidence="1" id="KW-0812">Transmembrane</keyword>
<reference evidence="2 3" key="1">
    <citation type="journal article" date="2015" name="Nature">
        <title>rRNA introns, odd ribosomes, and small enigmatic genomes across a large radiation of phyla.</title>
        <authorList>
            <person name="Brown C.T."/>
            <person name="Hug L.A."/>
            <person name="Thomas B.C."/>
            <person name="Sharon I."/>
            <person name="Castelle C.J."/>
            <person name="Singh A."/>
            <person name="Wilkins M.J."/>
            <person name="Williams K.H."/>
            <person name="Banfield J.F."/>
        </authorList>
    </citation>
    <scope>NUCLEOTIDE SEQUENCE [LARGE SCALE GENOMIC DNA]</scope>
</reference>
<dbReference type="Pfam" id="PF18895">
    <property type="entry name" value="T4SS_pilin"/>
    <property type="match status" value="1"/>
</dbReference>